<accession>A0ABN2E299</accession>
<comment type="caution">
    <text evidence="3">The sequence shown here is derived from an EMBL/GenBank/DDBJ whole genome shotgun (WGS) entry which is preliminary data.</text>
</comment>
<dbReference type="Proteomes" id="UP001500393">
    <property type="component" value="Unassembled WGS sequence"/>
</dbReference>
<reference evidence="3 4" key="1">
    <citation type="journal article" date="2019" name="Int. J. Syst. Evol. Microbiol.">
        <title>The Global Catalogue of Microorganisms (GCM) 10K type strain sequencing project: providing services to taxonomists for standard genome sequencing and annotation.</title>
        <authorList>
            <consortium name="The Broad Institute Genomics Platform"/>
            <consortium name="The Broad Institute Genome Sequencing Center for Infectious Disease"/>
            <person name="Wu L."/>
            <person name="Ma J."/>
        </authorList>
    </citation>
    <scope>NUCLEOTIDE SEQUENCE [LARGE SCALE GENOMIC DNA]</scope>
    <source>
        <strain evidence="3 4">JCM 14969</strain>
    </source>
</reference>
<gene>
    <name evidence="3" type="ORF">GCM10009789_53410</name>
</gene>
<dbReference type="PANTHER" id="PTHR43666:SF1">
    <property type="entry name" value="CONSERVED PROTEIN"/>
    <property type="match status" value="1"/>
</dbReference>
<dbReference type="SUPFAM" id="SSF111283">
    <property type="entry name" value="Putative modulator of DNA gyrase, PmbA/TldD"/>
    <property type="match status" value="1"/>
</dbReference>
<feature type="region of interest" description="Disordered" evidence="1">
    <location>
        <begin position="88"/>
        <end position="137"/>
    </location>
</feature>
<feature type="compositionally biased region" description="Polar residues" evidence="1">
    <location>
        <begin position="125"/>
        <end position="136"/>
    </location>
</feature>
<protein>
    <recommendedName>
        <fullName evidence="2">Metalloprotease TldD/E C-terminal domain-containing protein</fullName>
    </recommendedName>
</protein>
<feature type="compositionally biased region" description="Low complexity" evidence="1">
    <location>
        <begin position="88"/>
        <end position="123"/>
    </location>
</feature>
<dbReference type="InterPro" id="IPR045569">
    <property type="entry name" value="Metalloprtase-TldD/E_C"/>
</dbReference>
<keyword evidence="4" id="KW-1185">Reference proteome</keyword>
<dbReference type="EMBL" id="BAAAOS010000038">
    <property type="protein sequence ID" value="GAA1592670.1"/>
    <property type="molecule type" value="Genomic_DNA"/>
</dbReference>
<sequence>MSIDQAQIEQALKIFGEGTRLDVLGENADLLRFAESEITAQHSERRLRVRVRISRDGRAVAGSLETLDPEAVRTLSNRLSAALSELPAAPTPTAASGDAPSPTQHPAGATSATGSLSAASAPAVTQETNNGEQGSQPEIVPASSVLEADPAVRHQWFSTVRAGLDPSMKLGGAIRYDVLDRVVADSTGLFRAETLTKASIQAIAKQDGQSASVKLLHRDADQIPVHEIPARLREALTPLPVREAHHGTCRVLLKPQAVNSLIATYGYAVLGANAYATGRSAVSGRLGEKVASDLITLVDDGTDLDGLPSGFDAEGNVRRRTTLLDKGVLTGVVSDQRRAALTGGVPTGHAVPDGWRFGGDPVPSHLLLAPGEATEDELLAECGSGLVVNRLDYLRVLHPKETLVTGTTRDATYWAEDGKLVAWHPQLRFTFRMVDVMNAVLAVGAVRERCDQTFMESIVVPSLLIEAGPLVLP</sequence>
<organism evidence="3 4">
    <name type="scientific">Kribbella sancticallisti</name>
    <dbReference type="NCBI Taxonomy" id="460087"/>
    <lineage>
        <taxon>Bacteria</taxon>
        <taxon>Bacillati</taxon>
        <taxon>Actinomycetota</taxon>
        <taxon>Actinomycetes</taxon>
        <taxon>Propionibacteriales</taxon>
        <taxon>Kribbellaceae</taxon>
        <taxon>Kribbella</taxon>
    </lineage>
</organism>
<dbReference type="RefSeq" id="WP_344218574.1">
    <property type="nucleotide sequence ID" value="NZ_BAAAOS010000038.1"/>
</dbReference>
<dbReference type="PANTHER" id="PTHR43666">
    <property type="entry name" value="TLDD PROTEIN"/>
    <property type="match status" value="1"/>
</dbReference>
<evidence type="ECO:0000313" key="3">
    <source>
        <dbReference type="EMBL" id="GAA1592670.1"/>
    </source>
</evidence>
<feature type="domain" description="Metalloprotease TldD/E C-terminal" evidence="2">
    <location>
        <begin position="247"/>
        <end position="466"/>
    </location>
</feature>
<evidence type="ECO:0000259" key="2">
    <source>
        <dbReference type="Pfam" id="PF19289"/>
    </source>
</evidence>
<proteinExistence type="predicted"/>
<dbReference type="Pfam" id="PF19289">
    <property type="entry name" value="PmbA_TldD_3rd"/>
    <property type="match status" value="1"/>
</dbReference>
<name>A0ABN2E299_9ACTN</name>
<evidence type="ECO:0000256" key="1">
    <source>
        <dbReference type="SAM" id="MobiDB-lite"/>
    </source>
</evidence>
<evidence type="ECO:0000313" key="4">
    <source>
        <dbReference type="Proteomes" id="UP001500393"/>
    </source>
</evidence>
<dbReference type="InterPro" id="IPR036059">
    <property type="entry name" value="TldD/PmbA_sf"/>
</dbReference>